<protein>
    <submittedName>
        <fullName evidence="2">Uncharacterized protein</fullName>
    </submittedName>
</protein>
<accession>A0A392UWS8</accession>
<comment type="caution">
    <text evidence="2">The sequence shown here is derived from an EMBL/GenBank/DDBJ whole genome shotgun (WGS) entry which is preliminary data.</text>
</comment>
<feature type="non-terminal residue" evidence="2">
    <location>
        <position position="42"/>
    </location>
</feature>
<evidence type="ECO:0000256" key="1">
    <source>
        <dbReference type="SAM" id="MobiDB-lite"/>
    </source>
</evidence>
<feature type="non-terminal residue" evidence="2">
    <location>
        <position position="1"/>
    </location>
</feature>
<feature type="region of interest" description="Disordered" evidence="1">
    <location>
        <begin position="17"/>
        <end position="42"/>
    </location>
</feature>
<evidence type="ECO:0000313" key="3">
    <source>
        <dbReference type="Proteomes" id="UP000265520"/>
    </source>
</evidence>
<sequence length="42" mass="4291">TPPFPVPLFTLFRTVGSAPVGPQPKAQGVPEEGSLTGEDAVV</sequence>
<dbReference type="AlphaFoldDB" id="A0A392UWS8"/>
<dbReference type="Proteomes" id="UP000265520">
    <property type="component" value="Unassembled WGS sequence"/>
</dbReference>
<reference evidence="2 3" key="1">
    <citation type="journal article" date="2018" name="Front. Plant Sci.">
        <title>Red Clover (Trifolium pratense) and Zigzag Clover (T. medium) - A Picture of Genomic Similarities and Differences.</title>
        <authorList>
            <person name="Dluhosova J."/>
            <person name="Istvanek J."/>
            <person name="Nedelnik J."/>
            <person name="Repkova J."/>
        </authorList>
    </citation>
    <scope>NUCLEOTIDE SEQUENCE [LARGE SCALE GENOMIC DNA]</scope>
    <source>
        <strain evidence="3">cv. 10/8</strain>
        <tissue evidence="2">Leaf</tissue>
    </source>
</reference>
<keyword evidence="3" id="KW-1185">Reference proteome</keyword>
<organism evidence="2 3">
    <name type="scientific">Trifolium medium</name>
    <dbReference type="NCBI Taxonomy" id="97028"/>
    <lineage>
        <taxon>Eukaryota</taxon>
        <taxon>Viridiplantae</taxon>
        <taxon>Streptophyta</taxon>
        <taxon>Embryophyta</taxon>
        <taxon>Tracheophyta</taxon>
        <taxon>Spermatophyta</taxon>
        <taxon>Magnoliopsida</taxon>
        <taxon>eudicotyledons</taxon>
        <taxon>Gunneridae</taxon>
        <taxon>Pentapetalae</taxon>
        <taxon>rosids</taxon>
        <taxon>fabids</taxon>
        <taxon>Fabales</taxon>
        <taxon>Fabaceae</taxon>
        <taxon>Papilionoideae</taxon>
        <taxon>50 kb inversion clade</taxon>
        <taxon>NPAAA clade</taxon>
        <taxon>Hologalegina</taxon>
        <taxon>IRL clade</taxon>
        <taxon>Trifolieae</taxon>
        <taxon>Trifolium</taxon>
    </lineage>
</organism>
<dbReference type="EMBL" id="LXQA010995657">
    <property type="protein sequence ID" value="MCI80438.1"/>
    <property type="molecule type" value="Genomic_DNA"/>
</dbReference>
<name>A0A392UWS8_9FABA</name>
<proteinExistence type="predicted"/>
<evidence type="ECO:0000313" key="2">
    <source>
        <dbReference type="EMBL" id="MCI80438.1"/>
    </source>
</evidence>